<evidence type="ECO:0000313" key="1">
    <source>
        <dbReference type="Proteomes" id="UP000038045"/>
    </source>
</evidence>
<dbReference type="WBParaSite" id="PTRK_0001388000.1">
    <property type="protein sequence ID" value="PTRK_0001388000.1"/>
    <property type="gene ID" value="PTRK_0001388000"/>
</dbReference>
<reference evidence="2" key="1">
    <citation type="submission" date="2017-02" db="UniProtKB">
        <authorList>
            <consortium name="WormBaseParasite"/>
        </authorList>
    </citation>
    <scope>IDENTIFICATION</scope>
</reference>
<name>A0A0N4ZYL4_PARTI</name>
<sequence>MIVDCGSEPDIFPSNLVRCGEIPLCEYTHCYKHYSCLLAASTSYVYYGCQAATDKKPYYCVCQEIFNKIQFRKLLKNPFDLLEKMNSTNITSIHNGTSSINLSTNNLLLNNNDTDIINETNQTIETTTIGDINGFLESTTFNNIASIIDENILHNAERVSSTDEMTTTQATKNGLNGGAIAGIVIAVIIKDQEKQMYDREMNNYRKVYETKRKNEQQQLNDYTYSSDDNYRTKIDTSTSLKTYPSHMKIYSVPTTNNWCYQCASPYSKLSPSMRQVIKNFLRVRRTSYPHDAIHDKCTKPEDLGVFRKQECISSYCQTIVLTDQNTGNAFTIRGCAEHFGAIDPKVLGERDDNTCTKLHDNLEMYECICKSRKYCYAGSQRSIPDSSGKALIPQKAARIGIEDNSTNNVYKNIWKFIITFGFILILVL</sequence>
<evidence type="ECO:0000313" key="2">
    <source>
        <dbReference type="WBParaSite" id="PTRK_0001388000.1"/>
    </source>
</evidence>
<accession>A0A0N4ZYL4</accession>
<organism evidence="1 2">
    <name type="scientific">Parastrongyloides trichosuri</name>
    <name type="common">Possum-specific nematode worm</name>
    <dbReference type="NCBI Taxonomy" id="131310"/>
    <lineage>
        <taxon>Eukaryota</taxon>
        <taxon>Metazoa</taxon>
        <taxon>Ecdysozoa</taxon>
        <taxon>Nematoda</taxon>
        <taxon>Chromadorea</taxon>
        <taxon>Rhabditida</taxon>
        <taxon>Tylenchina</taxon>
        <taxon>Panagrolaimomorpha</taxon>
        <taxon>Strongyloidoidea</taxon>
        <taxon>Strongyloididae</taxon>
        <taxon>Parastrongyloides</taxon>
    </lineage>
</organism>
<protein>
    <submittedName>
        <fullName evidence="2">Activin_recp domain-containing protein</fullName>
    </submittedName>
</protein>
<dbReference type="AlphaFoldDB" id="A0A0N4ZYL4"/>
<keyword evidence="1" id="KW-1185">Reference proteome</keyword>
<dbReference type="Proteomes" id="UP000038045">
    <property type="component" value="Unplaced"/>
</dbReference>
<proteinExistence type="predicted"/>